<feature type="signal peptide" evidence="1">
    <location>
        <begin position="1"/>
        <end position="20"/>
    </location>
</feature>
<protein>
    <submittedName>
        <fullName evidence="2">Uncharacterized protein</fullName>
    </submittedName>
</protein>
<organism evidence="2 3">
    <name type="scientific">Pocillopora meandrina</name>
    <dbReference type="NCBI Taxonomy" id="46732"/>
    <lineage>
        <taxon>Eukaryota</taxon>
        <taxon>Metazoa</taxon>
        <taxon>Cnidaria</taxon>
        <taxon>Anthozoa</taxon>
        <taxon>Hexacorallia</taxon>
        <taxon>Scleractinia</taxon>
        <taxon>Astrocoeniina</taxon>
        <taxon>Pocilloporidae</taxon>
        <taxon>Pocillopora</taxon>
    </lineage>
</organism>
<reference evidence="2 3" key="1">
    <citation type="submission" date="2022-05" db="EMBL/GenBank/DDBJ databases">
        <authorList>
            <consortium name="Genoscope - CEA"/>
            <person name="William W."/>
        </authorList>
    </citation>
    <scope>NUCLEOTIDE SEQUENCE [LARGE SCALE GENOMIC DNA]</scope>
</reference>
<sequence length="79" mass="9082">MNHRLIAFILLVTFVISTRAYFLRTGGKRGAVLHKKRSSLSKARLANTRGLKGLNDMLWSWMEDDNKGEDKLNDKEMSE</sequence>
<keyword evidence="3" id="KW-1185">Reference proteome</keyword>
<proteinExistence type="predicted"/>
<dbReference type="Proteomes" id="UP001159428">
    <property type="component" value="Unassembled WGS sequence"/>
</dbReference>
<evidence type="ECO:0000313" key="3">
    <source>
        <dbReference type="Proteomes" id="UP001159428"/>
    </source>
</evidence>
<dbReference type="EMBL" id="CALNXJ010000031">
    <property type="protein sequence ID" value="CAH3137400.1"/>
    <property type="molecule type" value="Genomic_DNA"/>
</dbReference>
<evidence type="ECO:0000313" key="2">
    <source>
        <dbReference type="EMBL" id="CAH3137400.1"/>
    </source>
</evidence>
<dbReference type="AlphaFoldDB" id="A0AAU9X6W5"/>
<comment type="caution">
    <text evidence="2">The sequence shown here is derived from an EMBL/GenBank/DDBJ whole genome shotgun (WGS) entry which is preliminary data.</text>
</comment>
<feature type="chain" id="PRO_5043852198" evidence="1">
    <location>
        <begin position="21"/>
        <end position="79"/>
    </location>
</feature>
<keyword evidence="1" id="KW-0732">Signal</keyword>
<accession>A0AAU9X6W5</accession>
<name>A0AAU9X6W5_9CNID</name>
<gene>
    <name evidence="2" type="ORF">PMEA_00018060</name>
</gene>
<evidence type="ECO:0000256" key="1">
    <source>
        <dbReference type="SAM" id="SignalP"/>
    </source>
</evidence>